<feature type="transmembrane region" description="Helical" evidence="1">
    <location>
        <begin position="40"/>
        <end position="59"/>
    </location>
</feature>
<keyword evidence="1" id="KW-0472">Membrane</keyword>
<dbReference type="Proteomes" id="UP000008461">
    <property type="component" value="Chromosome"/>
</dbReference>
<evidence type="ECO:0000313" key="2">
    <source>
        <dbReference type="EMBL" id="AEE48781.1"/>
    </source>
</evidence>
<dbReference type="InterPro" id="IPR025356">
    <property type="entry name" value="DUF4260"/>
</dbReference>
<dbReference type="eggNOG" id="ENOG5032SZF">
    <property type="taxonomic scope" value="Bacteria"/>
</dbReference>
<reference evidence="2 3" key="1">
    <citation type="journal article" date="2011" name="Stand. Genomic Sci.">
        <title>Complete genome sequence of Haliscomenobacter hydrossis type strain (O).</title>
        <authorList>
            <consortium name="US DOE Joint Genome Institute (JGI-PGF)"/>
            <person name="Daligault H."/>
            <person name="Lapidus A."/>
            <person name="Zeytun A."/>
            <person name="Nolan M."/>
            <person name="Lucas S."/>
            <person name="Del Rio T.G."/>
            <person name="Tice H."/>
            <person name="Cheng J.F."/>
            <person name="Tapia R."/>
            <person name="Han C."/>
            <person name="Goodwin L."/>
            <person name="Pitluck S."/>
            <person name="Liolios K."/>
            <person name="Pagani I."/>
            <person name="Ivanova N."/>
            <person name="Huntemann M."/>
            <person name="Mavromatis K."/>
            <person name="Mikhailova N."/>
            <person name="Pati A."/>
            <person name="Chen A."/>
            <person name="Palaniappan K."/>
            <person name="Land M."/>
            <person name="Hauser L."/>
            <person name="Brambilla E.M."/>
            <person name="Rohde M."/>
            <person name="Verbarg S."/>
            <person name="Goker M."/>
            <person name="Bristow J."/>
            <person name="Eisen J.A."/>
            <person name="Markowitz V."/>
            <person name="Hugenholtz P."/>
            <person name="Kyrpides N.C."/>
            <person name="Klenk H.P."/>
            <person name="Woyke T."/>
        </authorList>
    </citation>
    <scope>NUCLEOTIDE SEQUENCE [LARGE SCALE GENOMIC DNA]</scope>
    <source>
        <strain evidence="3">ATCC 27775 / DSM 1100 / LMG 10767 / O</strain>
    </source>
</reference>
<dbReference type="Pfam" id="PF14079">
    <property type="entry name" value="DUF4260"/>
    <property type="match status" value="1"/>
</dbReference>
<dbReference type="AlphaFoldDB" id="F4L560"/>
<keyword evidence="1" id="KW-0812">Transmembrane</keyword>
<keyword evidence="1" id="KW-1133">Transmembrane helix</keyword>
<organism evidence="2 3">
    <name type="scientific">Haliscomenobacter hydrossis (strain ATCC 27775 / DSM 1100 / LMG 10767 / O)</name>
    <dbReference type="NCBI Taxonomy" id="760192"/>
    <lineage>
        <taxon>Bacteria</taxon>
        <taxon>Pseudomonadati</taxon>
        <taxon>Bacteroidota</taxon>
        <taxon>Saprospiria</taxon>
        <taxon>Saprospirales</taxon>
        <taxon>Haliscomenobacteraceae</taxon>
        <taxon>Haliscomenobacter</taxon>
    </lineage>
</organism>
<name>F4L560_HALH1</name>
<reference key="2">
    <citation type="submission" date="2011-04" db="EMBL/GenBank/DDBJ databases">
        <title>Complete sequence of chromosome of Haliscomenobacter hydrossis DSM 1100.</title>
        <authorList>
            <consortium name="US DOE Joint Genome Institute (JGI-PGF)"/>
            <person name="Lucas S."/>
            <person name="Han J."/>
            <person name="Lapidus A."/>
            <person name="Bruce D."/>
            <person name="Goodwin L."/>
            <person name="Pitluck S."/>
            <person name="Peters L."/>
            <person name="Kyrpides N."/>
            <person name="Mavromatis K."/>
            <person name="Ivanova N."/>
            <person name="Ovchinnikova G."/>
            <person name="Pagani I."/>
            <person name="Daligault H."/>
            <person name="Detter J.C."/>
            <person name="Han C."/>
            <person name="Land M."/>
            <person name="Hauser L."/>
            <person name="Markowitz V."/>
            <person name="Cheng J.-F."/>
            <person name="Hugenholtz P."/>
            <person name="Woyke T."/>
            <person name="Wu D."/>
            <person name="Verbarg S."/>
            <person name="Frueling A."/>
            <person name="Brambilla E."/>
            <person name="Klenk H.-P."/>
            <person name="Eisen J.A."/>
        </authorList>
    </citation>
    <scope>NUCLEOTIDE SEQUENCE</scope>
    <source>
        <strain>DSM 1100</strain>
    </source>
</reference>
<dbReference type="KEGG" id="hhy:Halhy_0877"/>
<evidence type="ECO:0008006" key="4">
    <source>
        <dbReference type="Google" id="ProtNLM"/>
    </source>
</evidence>
<evidence type="ECO:0000313" key="3">
    <source>
        <dbReference type="Proteomes" id="UP000008461"/>
    </source>
</evidence>
<accession>F4L560</accession>
<keyword evidence="3" id="KW-1185">Reference proteome</keyword>
<protein>
    <recommendedName>
        <fullName evidence="4">DUF4260 domain-containing protein</fullName>
    </recommendedName>
</protein>
<gene>
    <name evidence="2" type="ordered locus">Halhy_0877</name>
</gene>
<proteinExistence type="predicted"/>
<dbReference type="HOGENOM" id="CLU_144225_0_0_10"/>
<dbReference type="RefSeq" id="WP_013763341.1">
    <property type="nucleotide sequence ID" value="NC_015510.1"/>
</dbReference>
<dbReference type="OrthoDB" id="9813911at2"/>
<dbReference type="EMBL" id="CP002691">
    <property type="protein sequence ID" value="AEE48781.1"/>
    <property type="molecule type" value="Genomic_DNA"/>
</dbReference>
<evidence type="ECO:0000256" key="1">
    <source>
        <dbReference type="SAM" id="Phobius"/>
    </source>
</evidence>
<dbReference type="STRING" id="760192.Halhy_0877"/>
<sequence length="123" mass="14141">MKLTLKLEELGLLFLFSLVYFYYFQGTWGLYLGLFFVPDLSFALFLISPKVGAIAYNVFHHKGVMAMLMLLGYFLQNDVLIKVGLIFMAHSCFDRVAGYGLKYLDSFDHTHLGWVGKSKHKNE</sequence>
<feature type="transmembrane region" description="Helical" evidence="1">
    <location>
        <begin position="12"/>
        <end position="34"/>
    </location>
</feature>